<name>A0ABS2PHJ0_9BACL</name>
<evidence type="ECO:0000313" key="3">
    <source>
        <dbReference type="Proteomes" id="UP000741863"/>
    </source>
</evidence>
<dbReference type="EMBL" id="JAFBEC010000018">
    <property type="protein sequence ID" value="MBM7634897.1"/>
    <property type="molecule type" value="Genomic_DNA"/>
</dbReference>
<protein>
    <submittedName>
        <fullName evidence="2">Bacterioferritin</fullName>
        <ecNumber evidence="2">1.16.3.1</ecNumber>
    </submittedName>
</protein>
<dbReference type="SUPFAM" id="SSF47240">
    <property type="entry name" value="Ferritin-like"/>
    <property type="match status" value="1"/>
</dbReference>
<dbReference type="InterPro" id="IPR012347">
    <property type="entry name" value="Ferritin-like"/>
</dbReference>
<dbReference type="EC" id="1.16.3.1" evidence="2"/>
<dbReference type="InterPro" id="IPR019052">
    <property type="entry name" value="DUF2383"/>
</dbReference>
<comment type="caution">
    <text evidence="2">The sequence shown here is derived from an EMBL/GenBank/DDBJ whole genome shotgun (WGS) entry which is preliminary data.</text>
</comment>
<reference evidence="2 3" key="1">
    <citation type="submission" date="2021-01" db="EMBL/GenBank/DDBJ databases">
        <title>Genomic Encyclopedia of Type Strains, Phase IV (KMG-IV): sequencing the most valuable type-strain genomes for metagenomic binning, comparative biology and taxonomic classification.</title>
        <authorList>
            <person name="Goeker M."/>
        </authorList>
    </citation>
    <scope>NUCLEOTIDE SEQUENCE [LARGE SCALE GENOMIC DNA]</scope>
    <source>
        <strain evidence="2 3">DSM 25540</strain>
    </source>
</reference>
<evidence type="ECO:0000313" key="2">
    <source>
        <dbReference type="EMBL" id="MBM7634897.1"/>
    </source>
</evidence>
<dbReference type="GO" id="GO:0004322">
    <property type="term" value="F:ferroxidase activity"/>
    <property type="evidence" value="ECO:0007669"/>
    <property type="project" value="UniProtKB-EC"/>
</dbReference>
<dbReference type="InterPro" id="IPR009078">
    <property type="entry name" value="Ferritin-like_SF"/>
</dbReference>
<dbReference type="CDD" id="cd00657">
    <property type="entry name" value="Ferritin_like"/>
    <property type="match status" value="1"/>
</dbReference>
<keyword evidence="2" id="KW-0560">Oxidoreductase</keyword>
<proteinExistence type="predicted"/>
<organism evidence="2 3">
    <name type="scientific">Geomicrobium sediminis</name>
    <dbReference type="NCBI Taxonomy" id="1347788"/>
    <lineage>
        <taxon>Bacteria</taxon>
        <taxon>Bacillati</taxon>
        <taxon>Bacillota</taxon>
        <taxon>Bacilli</taxon>
        <taxon>Bacillales</taxon>
        <taxon>Geomicrobium</taxon>
    </lineage>
</organism>
<sequence>MSNEHQIDTLNKLLKGQHMGVDAYESYLEKLPASSPLKEPFITIQSDLRDHANLLSTRILELGGTPKKSEGLVGKMELFMSELFDRPHDEKEIVKHAIKGENIYGNKMTEKIAGEELDEHNQQLIHTILFKQREHVDELKIILDNMKNEE</sequence>
<feature type="domain" description="DUF2383" evidence="1">
    <location>
        <begin position="7"/>
        <end position="103"/>
    </location>
</feature>
<dbReference type="Proteomes" id="UP000741863">
    <property type="component" value="Unassembled WGS sequence"/>
</dbReference>
<dbReference type="Pfam" id="PF09537">
    <property type="entry name" value="DUF2383"/>
    <property type="match status" value="1"/>
</dbReference>
<dbReference type="Gene3D" id="1.20.1260.10">
    <property type="match status" value="1"/>
</dbReference>
<keyword evidence="3" id="KW-1185">Reference proteome</keyword>
<evidence type="ECO:0000259" key="1">
    <source>
        <dbReference type="Pfam" id="PF09537"/>
    </source>
</evidence>
<dbReference type="RefSeq" id="WP_239575754.1">
    <property type="nucleotide sequence ID" value="NZ_JAFBEC010000018.1"/>
</dbReference>
<accession>A0ABS2PHJ0</accession>
<gene>
    <name evidence="2" type="ORF">JOD17_004024</name>
</gene>